<sequence length="282" mass="31313">MTRQRDPRFSKRQLGRLLRTFREQAGKTQPEVATRMDWSVSKLTRIEKATVGISTTDLRALLAEYDMTDEELITDLTAVAKESREQPWYAPYDAVTTEPFRRLLAYEGSAVAIHQFHPLLIPGLLQTREYALAVLANHYSGHELELALEARMQRQARQAADPARLVMLIDEGAVRREIGGPEVLRAQLRALLTRAAEPATSIRVVPFTAGAHHGLSGGFMLLELDEEISDTVLFEETAGKDYLANGDSDVVTTAWERFLAIEQTALSEPETAALLAGLVTAN</sequence>
<evidence type="ECO:0000259" key="1">
    <source>
        <dbReference type="PROSITE" id="PS50943"/>
    </source>
</evidence>
<comment type="caution">
    <text evidence="2">The sequence shown here is derived from an EMBL/GenBank/DDBJ whole genome shotgun (WGS) entry which is preliminary data.</text>
</comment>
<accession>A0A2S6GYR0</accession>
<dbReference type="InterPro" id="IPR010982">
    <property type="entry name" value="Lambda_DNA-bd_dom_sf"/>
</dbReference>
<reference evidence="2 3" key="1">
    <citation type="submission" date="2018-02" db="EMBL/GenBank/DDBJ databases">
        <title>Genomic Encyclopedia of Archaeal and Bacterial Type Strains, Phase II (KMG-II): from individual species to whole genera.</title>
        <authorList>
            <person name="Goeker M."/>
        </authorList>
    </citation>
    <scope>NUCLEOTIDE SEQUENCE [LARGE SCALE GENOMIC DNA]</scope>
    <source>
        <strain evidence="2 3">YU 961-1</strain>
    </source>
</reference>
<dbReference type="PROSITE" id="PS50943">
    <property type="entry name" value="HTH_CROC1"/>
    <property type="match status" value="1"/>
</dbReference>
<dbReference type="InterPro" id="IPR043917">
    <property type="entry name" value="DUF5753"/>
</dbReference>
<dbReference type="EMBL" id="PTIX01000002">
    <property type="protein sequence ID" value="PPK70300.1"/>
    <property type="molecule type" value="Genomic_DNA"/>
</dbReference>
<keyword evidence="3" id="KW-1185">Reference proteome</keyword>
<feature type="domain" description="HTH cro/C1-type" evidence="1">
    <location>
        <begin position="18"/>
        <end position="72"/>
    </location>
</feature>
<dbReference type="CDD" id="cd00093">
    <property type="entry name" value="HTH_XRE"/>
    <property type="match status" value="1"/>
</dbReference>
<name>A0A2S6GYR0_9PSEU</name>
<gene>
    <name evidence="2" type="ORF">CLV40_102212</name>
</gene>
<organism evidence="2 3">
    <name type="scientific">Actinokineospora auranticolor</name>
    <dbReference type="NCBI Taxonomy" id="155976"/>
    <lineage>
        <taxon>Bacteria</taxon>
        <taxon>Bacillati</taxon>
        <taxon>Actinomycetota</taxon>
        <taxon>Actinomycetes</taxon>
        <taxon>Pseudonocardiales</taxon>
        <taxon>Pseudonocardiaceae</taxon>
        <taxon>Actinokineospora</taxon>
    </lineage>
</organism>
<dbReference type="OrthoDB" id="5177725at2"/>
<evidence type="ECO:0000313" key="3">
    <source>
        <dbReference type="Proteomes" id="UP000239203"/>
    </source>
</evidence>
<dbReference type="Pfam" id="PF13560">
    <property type="entry name" value="HTH_31"/>
    <property type="match status" value="1"/>
</dbReference>
<dbReference type="RefSeq" id="WP_104477167.1">
    <property type="nucleotide sequence ID" value="NZ_CP154825.1"/>
</dbReference>
<dbReference type="SMART" id="SM00530">
    <property type="entry name" value="HTH_XRE"/>
    <property type="match status" value="1"/>
</dbReference>
<dbReference type="SUPFAM" id="SSF47413">
    <property type="entry name" value="lambda repressor-like DNA-binding domains"/>
    <property type="match status" value="1"/>
</dbReference>
<dbReference type="GO" id="GO:0003677">
    <property type="term" value="F:DNA binding"/>
    <property type="evidence" value="ECO:0007669"/>
    <property type="project" value="InterPro"/>
</dbReference>
<proteinExistence type="predicted"/>
<dbReference type="InterPro" id="IPR001387">
    <property type="entry name" value="Cro/C1-type_HTH"/>
</dbReference>
<evidence type="ECO:0000313" key="2">
    <source>
        <dbReference type="EMBL" id="PPK70300.1"/>
    </source>
</evidence>
<dbReference type="AlphaFoldDB" id="A0A2S6GYR0"/>
<protein>
    <submittedName>
        <fullName evidence="2">Helix-turn-helix protein</fullName>
    </submittedName>
</protein>
<dbReference type="Gene3D" id="1.10.260.40">
    <property type="entry name" value="lambda repressor-like DNA-binding domains"/>
    <property type="match status" value="1"/>
</dbReference>
<dbReference type="Proteomes" id="UP000239203">
    <property type="component" value="Unassembled WGS sequence"/>
</dbReference>
<dbReference type="Pfam" id="PF19054">
    <property type="entry name" value="DUF5753"/>
    <property type="match status" value="1"/>
</dbReference>